<dbReference type="SUPFAM" id="SSF57756">
    <property type="entry name" value="Retrovirus zinc finger-like domains"/>
    <property type="match status" value="1"/>
</dbReference>
<sequence length="318" mass="35140">MSGGTSTPSTSITPITATTHFPIKVTASNFPVWRKQIQSTLIGLDLDKFINGSLAPPAQSIDTKTGKKNPAFLSWYRQDQLILGAILSSCTDTIQPIVSSANTAREAWERLTSSYASASHSRIISLKTKLTKNPKGNRSVTEFLHDMQSIFDALALAQSPIDDKDLQVHILNNWGMSSTLSVRETPLSFSKLFDMLVDCEQQLHDKARTSDPVIATAHYTQRQSGNQFRSSTRSNQNGQSRNTRGTWSNHNNNHHNGGNRSSRTTTYCHFCNIPGHDTRDCRKLARFLKENNITIDQPPVMSAPQTAPVVNATSSQPT</sequence>
<feature type="compositionally biased region" description="Polar residues" evidence="1">
    <location>
        <begin position="220"/>
        <end position="247"/>
    </location>
</feature>
<feature type="region of interest" description="Disordered" evidence="1">
    <location>
        <begin position="296"/>
        <end position="318"/>
    </location>
</feature>
<feature type="region of interest" description="Disordered" evidence="1">
    <location>
        <begin position="220"/>
        <end position="264"/>
    </location>
</feature>
<proteinExistence type="predicted"/>
<comment type="caution">
    <text evidence="2">The sequence shown here is derived from an EMBL/GenBank/DDBJ whole genome shotgun (WGS) entry which is preliminary data.</text>
</comment>
<dbReference type="GO" id="GO:0003676">
    <property type="term" value="F:nucleic acid binding"/>
    <property type="evidence" value="ECO:0007669"/>
    <property type="project" value="InterPro"/>
</dbReference>
<dbReference type="PANTHER" id="PTHR47481:SF43">
    <property type="entry name" value="RETROTRANSPOSON COPIA-LIKE N-TERMINAL DOMAIN-CONTAINING PROTEIN"/>
    <property type="match status" value="1"/>
</dbReference>
<dbReference type="EMBL" id="JARYMX010000007">
    <property type="protein sequence ID" value="KAJ9542093.1"/>
    <property type="molecule type" value="Genomic_DNA"/>
</dbReference>
<dbReference type="Pfam" id="PF14223">
    <property type="entry name" value="Retrotran_gag_2"/>
    <property type="match status" value="1"/>
</dbReference>
<dbReference type="PANTHER" id="PTHR47481">
    <property type="match status" value="1"/>
</dbReference>
<gene>
    <name evidence="2" type="ORF">OSB04_028599</name>
</gene>
<accession>A0AA38T0V7</accession>
<evidence type="ECO:0000313" key="3">
    <source>
        <dbReference type="Proteomes" id="UP001172457"/>
    </source>
</evidence>
<evidence type="ECO:0000256" key="1">
    <source>
        <dbReference type="SAM" id="MobiDB-lite"/>
    </source>
</evidence>
<dbReference type="Proteomes" id="UP001172457">
    <property type="component" value="Chromosome 7"/>
</dbReference>
<organism evidence="2 3">
    <name type="scientific">Centaurea solstitialis</name>
    <name type="common">yellow star-thistle</name>
    <dbReference type="NCBI Taxonomy" id="347529"/>
    <lineage>
        <taxon>Eukaryota</taxon>
        <taxon>Viridiplantae</taxon>
        <taxon>Streptophyta</taxon>
        <taxon>Embryophyta</taxon>
        <taxon>Tracheophyta</taxon>
        <taxon>Spermatophyta</taxon>
        <taxon>Magnoliopsida</taxon>
        <taxon>eudicotyledons</taxon>
        <taxon>Gunneridae</taxon>
        <taxon>Pentapetalae</taxon>
        <taxon>asterids</taxon>
        <taxon>campanulids</taxon>
        <taxon>Asterales</taxon>
        <taxon>Asteraceae</taxon>
        <taxon>Carduoideae</taxon>
        <taxon>Cardueae</taxon>
        <taxon>Centaureinae</taxon>
        <taxon>Centaurea</taxon>
    </lineage>
</organism>
<protein>
    <submittedName>
        <fullName evidence="2">Uncharacterized protein</fullName>
    </submittedName>
</protein>
<reference evidence="2" key="1">
    <citation type="submission" date="2023-03" db="EMBL/GenBank/DDBJ databases">
        <title>Chromosome-scale reference genome and RAD-based genetic map of yellow starthistle (Centaurea solstitialis) reveal putative structural variation and QTLs associated with invader traits.</title>
        <authorList>
            <person name="Reatini B."/>
            <person name="Cang F.A."/>
            <person name="Jiang Q."/>
            <person name="Mckibben M.T.W."/>
            <person name="Barker M.S."/>
            <person name="Rieseberg L.H."/>
            <person name="Dlugosch K.M."/>
        </authorList>
    </citation>
    <scope>NUCLEOTIDE SEQUENCE</scope>
    <source>
        <strain evidence="2">CAN-66</strain>
        <tissue evidence="2">Leaf</tissue>
    </source>
</reference>
<feature type="compositionally biased region" description="Low complexity" evidence="1">
    <location>
        <begin position="248"/>
        <end position="263"/>
    </location>
</feature>
<evidence type="ECO:0000313" key="2">
    <source>
        <dbReference type="EMBL" id="KAJ9542093.1"/>
    </source>
</evidence>
<dbReference type="InterPro" id="IPR036875">
    <property type="entry name" value="Znf_CCHC_sf"/>
</dbReference>
<name>A0AA38T0V7_9ASTR</name>
<keyword evidence="3" id="KW-1185">Reference proteome</keyword>
<dbReference type="GO" id="GO:0008270">
    <property type="term" value="F:zinc ion binding"/>
    <property type="evidence" value="ECO:0007669"/>
    <property type="project" value="InterPro"/>
</dbReference>
<dbReference type="AlphaFoldDB" id="A0AA38T0V7"/>